<keyword evidence="2" id="KW-1185">Reference proteome</keyword>
<protein>
    <submittedName>
        <fullName evidence="1">DUF1320 family protein</fullName>
    </submittedName>
</protein>
<dbReference type="InterPro" id="IPR009752">
    <property type="entry name" value="Phage_Mu_GpJ"/>
</dbReference>
<dbReference type="RefSeq" id="WP_251875120.1">
    <property type="nucleotide sequence ID" value="NZ_CP082275.1"/>
</dbReference>
<proteinExistence type="predicted"/>
<gene>
    <name evidence="1" type="ORF">K6Q96_08960</name>
</gene>
<sequence length="143" mass="16018">MYATVDDMLARYGEDVVYPLADKDEDDTLDEEVAERSLNDATGLMNSYLGTRYSLPLLEVPDLLTRLCVDIALYWLADDAGGATEEKRQRFEDAIQWLENIAKGRVELGLDAPTDDEPGSPNDDGMVFTSAERLFSRAGLERY</sequence>
<dbReference type="Proteomes" id="UP001056255">
    <property type="component" value="Chromosome I"/>
</dbReference>
<dbReference type="Pfam" id="PF07030">
    <property type="entry name" value="Phage_Mu_Gp36"/>
    <property type="match status" value="1"/>
</dbReference>
<evidence type="ECO:0000313" key="2">
    <source>
        <dbReference type="Proteomes" id="UP001056255"/>
    </source>
</evidence>
<dbReference type="EMBL" id="CP082275">
    <property type="protein sequence ID" value="USH01070.1"/>
    <property type="molecule type" value="Genomic_DNA"/>
</dbReference>
<name>A0ABY4WP76_9GAMM</name>
<organism evidence="1 2">
    <name type="scientific">Grimontia kaedaensis</name>
    <dbReference type="NCBI Taxonomy" id="2872157"/>
    <lineage>
        <taxon>Bacteria</taxon>
        <taxon>Pseudomonadati</taxon>
        <taxon>Pseudomonadota</taxon>
        <taxon>Gammaproteobacteria</taxon>
        <taxon>Vibrionales</taxon>
        <taxon>Vibrionaceae</taxon>
        <taxon>Grimontia</taxon>
    </lineage>
</organism>
<evidence type="ECO:0000313" key="1">
    <source>
        <dbReference type="EMBL" id="USH01070.1"/>
    </source>
</evidence>
<reference evidence="1" key="1">
    <citation type="submission" date="2021-08" db="EMBL/GenBank/DDBJ databases">
        <authorList>
            <person name="Sakaguchi M."/>
            <person name="Kikuchi T."/>
            <person name="Urbanczyk H."/>
        </authorList>
    </citation>
    <scope>NUCLEOTIDE SEQUENCE</scope>
    <source>
        <strain evidence="1">020920N</strain>
    </source>
</reference>
<accession>A0ABY4WP76</accession>